<feature type="domain" description="Isochorismatase-like" evidence="3">
    <location>
        <begin position="4"/>
        <end position="143"/>
    </location>
</feature>
<dbReference type="InterPro" id="IPR036380">
    <property type="entry name" value="Isochorismatase-like_sf"/>
</dbReference>
<name>A0ABS3WIJ7_9BACL</name>
<dbReference type="PANTHER" id="PTHR43540">
    <property type="entry name" value="PEROXYUREIDOACRYLATE/UREIDOACRYLATE AMIDOHYDROLASE-RELATED"/>
    <property type="match status" value="1"/>
</dbReference>
<dbReference type="InterPro" id="IPR000868">
    <property type="entry name" value="Isochorismatase-like_dom"/>
</dbReference>
<evidence type="ECO:0000259" key="3">
    <source>
        <dbReference type="Pfam" id="PF00857"/>
    </source>
</evidence>
<evidence type="ECO:0000256" key="2">
    <source>
        <dbReference type="ARBA" id="ARBA00022801"/>
    </source>
</evidence>
<gene>
    <name evidence="4" type="ORF">I8J29_28585</name>
</gene>
<comment type="similarity">
    <text evidence="1">Belongs to the isochorismatase family.</text>
</comment>
<dbReference type="GO" id="GO:0016787">
    <property type="term" value="F:hydrolase activity"/>
    <property type="evidence" value="ECO:0007669"/>
    <property type="project" value="UniProtKB-KW"/>
</dbReference>
<protein>
    <submittedName>
        <fullName evidence="4">Cysteine hydrolase</fullName>
    </submittedName>
</protein>
<evidence type="ECO:0000313" key="4">
    <source>
        <dbReference type="EMBL" id="MBO7748156.1"/>
    </source>
</evidence>
<dbReference type="InterPro" id="IPR050272">
    <property type="entry name" value="Isochorismatase-like_hydrls"/>
</dbReference>
<keyword evidence="5" id="KW-1185">Reference proteome</keyword>
<evidence type="ECO:0000313" key="5">
    <source>
        <dbReference type="Proteomes" id="UP000670947"/>
    </source>
</evidence>
<dbReference type="Pfam" id="PF00857">
    <property type="entry name" value="Isochorismatase"/>
    <property type="match status" value="1"/>
</dbReference>
<dbReference type="CDD" id="cd00431">
    <property type="entry name" value="cysteine_hydrolases"/>
    <property type="match status" value="1"/>
</dbReference>
<dbReference type="PANTHER" id="PTHR43540:SF6">
    <property type="entry name" value="ISOCHORISMATASE-LIKE DOMAIN-CONTAINING PROTEIN"/>
    <property type="match status" value="1"/>
</dbReference>
<dbReference type="EMBL" id="JAGGDJ010000048">
    <property type="protein sequence ID" value="MBO7748156.1"/>
    <property type="molecule type" value="Genomic_DNA"/>
</dbReference>
<evidence type="ECO:0000256" key="1">
    <source>
        <dbReference type="ARBA" id="ARBA00006336"/>
    </source>
</evidence>
<dbReference type="RefSeq" id="WP_208850748.1">
    <property type="nucleotide sequence ID" value="NZ_JAGGDJ010000048.1"/>
</dbReference>
<comment type="caution">
    <text evidence="4">The sequence shown here is derived from an EMBL/GenBank/DDBJ whole genome shotgun (WGS) entry which is preliminary data.</text>
</comment>
<organism evidence="4 5">
    <name type="scientific">Paenibacillus artemisiicola</name>
    <dbReference type="NCBI Taxonomy" id="1172618"/>
    <lineage>
        <taxon>Bacteria</taxon>
        <taxon>Bacillati</taxon>
        <taxon>Bacillota</taxon>
        <taxon>Bacilli</taxon>
        <taxon>Bacillales</taxon>
        <taxon>Paenibacillaceae</taxon>
        <taxon>Paenibacillus</taxon>
    </lineage>
</organism>
<proteinExistence type="inferred from homology"/>
<accession>A0ABS3WIJ7</accession>
<dbReference type="SUPFAM" id="SSF52499">
    <property type="entry name" value="Isochorismatase-like hydrolases"/>
    <property type="match status" value="1"/>
</dbReference>
<sequence length="164" mass="17731">MQIALLIVDMQPVHLRGRVGGEAVERACAYINFAAERLRGGGHPVVHVLDVEGMEEANRGDFDPIPGIVVKDGDLKVSKESGNAFWRTELEARLTERGAELVVIAGFAAEQCVLFTYNGAAERGFTPVLLQNGLLSAYPDAIASAVRDRNLISHPVIAYMTGRS</sequence>
<reference evidence="4 5" key="1">
    <citation type="submission" date="2021-03" db="EMBL/GenBank/DDBJ databases">
        <title>Paenibacillus artemisicola MWE-103 whole genome sequence.</title>
        <authorList>
            <person name="Ham Y.J."/>
        </authorList>
    </citation>
    <scope>NUCLEOTIDE SEQUENCE [LARGE SCALE GENOMIC DNA]</scope>
    <source>
        <strain evidence="4 5">MWE-103</strain>
    </source>
</reference>
<keyword evidence="2 4" id="KW-0378">Hydrolase</keyword>
<dbReference type="Gene3D" id="3.40.50.850">
    <property type="entry name" value="Isochorismatase-like"/>
    <property type="match status" value="1"/>
</dbReference>
<dbReference type="Proteomes" id="UP000670947">
    <property type="component" value="Unassembled WGS sequence"/>
</dbReference>